<keyword evidence="3 7" id="KW-0540">Nuclease</keyword>
<evidence type="ECO:0000256" key="3">
    <source>
        <dbReference type="ARBA" id="ARBA00022722"/>
    </source>
</evidence>
<dbReference type="NCBIfam" id="TIGR00188">
    <property type="entry name" value="rnpA"/>
    <property type="match status" value="1"/>
</dbReference>
<evidence type="ECO:0000256" key="4">
    <source>
        <dbReference type="ARBA" id="ARBA00022759"/>
    </source>
</evidence>
<dbReference type="PANTHER" id="PTHR33992">
    <property type="entry name" value="RIBONUCLEASE P PROTEIN COMPONENT"/>
    <property type="match status" value="1"/>
</dbReference>
<keyword evidence="11" id="KW-1185">Reference proteome</keyword>
<dbReference type="Pfam" id="PF00825">
    <property type="entry name" value="Ribonuclease_P"/>
    <property type="match status" value="1"/>
</dbReference>
<dbReference type="OrthoDB" id="9810867at2"/>
<dbReference type="AlphaFoldDB" id="A0A399J2M4"/>
<dbReference type="InterPro" id="IPR000100">
    <property type="entry name" value="RNase_P"/>
</dbReference>
<dbReference type="PROSITE" id="PS00648">
    <property type="entry name" value="RIBONUCLEASE_P"/>
    <property type="match status" value="1"/>
</dbReference>
<sequence>MTPPNAPPPSAHAEPTAKASAVSSCADATASACPDRVSANQGVARVETVNADTVHGFRRSGVLNIMIKRSDFLLAARAKRHGGAAMLVQARKRQDDEPSADVPDVIRVGFTCSKKVGNAVARNRAKRRLREVARAVLPEMAQPGWDYVLVGRKDATAERPFDQLIADLRTALERLHAGQGDTPRPHRPKGKRK</sequence>
<proteinExistence type="inferred from homology"/>
<keyword evidence="4 7" id="KW-0255">Endonuclease</keyword>
<feature type="region of interest" description="Disordered" evidence="9">
    <location>
        <begin position="174"/>
        <end position="193"/>
    </location>
</feature>
<evidence type="ECO:0000256" key="6">
    <source>
        <dbReference type="ARBA" id="ARBA00022884"/>
    </source>
</evidence>
<comment type="similarity">
    <text evidence="7">Belongs to the RnpA family.</text>
</comment>
<dbReference type="Gene3D" id="3.30.230.10">
    <property type="match status" value="1"/>
</dbReference>
<dbReference type="InterPro" id="IPR020539">
    <property type="entry name" value="RNase_P_CS"/>
</dbReference>
<comment type="subunit">
    <text evidence="7">Consists of a catalytic RNA component (M1 or rnpB) and a protein subunit.</text>
</comment>
<accession>A0A399J2M4</accession>
<evidence type="ECO:0000313" key="11">
    <source>
        <dbReference type="Proteomes" id="UP000265848"/>
    </source>
</evidence>
<organism evidence="10 11">
    <name type="scientific">Pseudooceanicola sediminis</name>
    <dbReference type="NCBI Taxonomy" id="2211117"/>
    <lineage>
        <taxon>Bacteria</taxon>
        <taxon>Pseudomonadati</taxon>
        <taxon>Pseudomonadota</taxon>
        <taxon>Alphaproteobacteria</taxon>
        <taxon>Rhodobacterales</taxon>
        <taxon>Paracoccaceae</taxon>
        <taxon>Pseudooceanicola</taxon>
    </lineage>
</organism>
<dbReference type="GO" id="GO:0000049">
    <property type="term" value="F:tRNA binding"/>
    <property type="evidence" value="ECO:0007669"/>
    <property type="project" value="UniProtKB-UniRule"/>
</dbReference>
<evidence type="ECO:0000256" key="1">
    <source>
        <dbReference type="ARBA" id="ARBA00002663"/>
    </source>
</evidence>
<comment type="function">
    <text evidence="1 7">RNaseP catalyzes the removal of the 5'-leader sequence from pre-tRNA to produce the mature 5'-terminus. It can also cleave other RNA substrates such as 4.5S RNA. The protein component plays an auxiliary but essential role in vivo by binding to the 5'-leader sequence and broadening the substrate specificity of the ribozyme.</text>
</comment>
<keyword evidence="2 7" id="KW-0819">tRNA processing</keyword>
<dbReference type="HAMAP" id="MF_00227">
    <property type="entry name" value="RNase_P"/>
    <property type="match status" value="1"/>
</dbReference>
<evidence type="ECO:0000256" key="9">
    <source>
        <dbReference type="SAM" id="MobiDB-lite"/>
    </source>
</evidence>
<dbReference type="EC" id="3.1.26.5" evidence="7 8"/>
<feature type="compositionally biased region" description="Pro residues" evidence="9">
    <location>
        <begin position="1"/>
        <end position="10"/>
    </location>
</feature>
<dbReference type="GO" id="GO:0004526">
    <property type="term" value="F:ribonuclease P activity"/>
    <property type="evidence" value="ECO:0007669"/>
    <property type="project" value="UniProtKB-UniRule"/>
</dbReference>
<keyword evidence="6 7" id="KW-0694">RNA-binding</keyword>
<reference evidence="10 11" key="1">
    <citation type="submission" date="2018-08" db="EMBL/GenBank/DDBJ databases">
        <title>Pseudooceanicola sediminis CY03 in the family Rhodobacteracea.</title>
        <authorList>
            <person name="Zhang Y.-J."/>
        </authorList>
    </citation>
    <scope>NUCLEOTIDE SEQUENCE [LARGE SCALE GENOMIC DNA]</scope>
    <source>
        <strain evidence="10 11">CY03</strain>
    </source>
</reference>
<dbReference type="InterPro" id="IPR020568">
    <property type="entry name" value="Ribosomal_Su5_D2-typ_SF"/>
</dbReference>
<evidence type="ECO:0000313" key="10">
    <source>
        <dbReference type="EMBL" id="RII39481.1"/>
    </source>
</evidence>
<dbReference type="GO" id="GO:0042781">
    <property type="term" value="F:3'-tRNA processing endoribonuclease activity"/>
    <property type="evidence" value="ECO:0007669"/>
    <property type="project" value="TreeGrafter"/>
</dbReference>
<dbReference type="GO" id="GO:0030677">
    <property type="term" value="C:ribonuclease P complex"/>
    <property type="evidence" value="ECO:0007669"/>
    <property type="project" value="TreeGrafter"/>
</dbReference>
<evidence type="ECO:0000256" key="2">
    <source>
        <dbReference type="ARBA" id="ARBA00022694"/>
    </source>
</evidence>
<evidence type="ECO:0000256" key="8">
    <source>
        <dbReference type="NCBIfam" id="TIGR00188"/>
    </source>
</evidence>
<protein>
    <recommendedName>
        <fullName evidence="7 8">Ribonuclease P protein component</fullName>
        <shortName evidence="7">RNase P protein</shortName>
        <shortName evidence="7">RNaseP protein</shortName>
        <ecNumber evidence="7 8">3.1.26.5</ecNumber>
    </recommendedName>
    <alternativeName>
        <fullName evidence="7">Protein C5</fullName>
    </alternativeName>
</protein>
<keyword evidence="5 7" id="KW-0378">Hydrolase</keyword>
<comment type="catalytic activity">
    <reaction evidence="7">
        <text>Endonucleolytic cleavage of RNA, removing 5'-extranucleotides from tRNA precursor.</text>
        <dbReference type="EC" id="3.1.26.5"/>
    </reaction>
</comment>
<evidence type="ECO:0000256" key="7">
    <source>
        <dbReference type="HAMAP-Rule" id="MF_00227"/>
    </source>
</evidence>
<dbReference type="EMBL" id="QWJJ01000005">
    <property type="protein sequence ID" value="RII39481.1"/>
    <property type="molecule type" value="Genomic_DNA"/>
</dbReference>
<name>A0A399J2M4_9RHOB</name>
<feature type="region of interest" description="Disordered" evidence="9">
    <location>
        <begin position="1"/>
        <end position="21"/>
    </location>
</feature>
<dbReference type="SUPFAM" id="SSF54211">
    <property type="entry name" value="Ribosomal protein S5 domain 2-like"/>
    <property type="match status" value="1"/>
</dbReference>
<comment type="caution">
    <text evidence="10">The sequence shown here is derived from an EMBL/GenBank/DDBJ whole genome shotgun (WGS) entry which is preliminary data.</text>
</comment>
<dbReference type="InterPro" id="IPR014721">
    <property type="entry name" value="Ribsml_uS5_D2-typ_fold_subgr"/>
</dbReference>
<gene>
    <name evidence="7 10" type="primary">rnpA</name>
    <name evidence="10" type="ORF">DL237_07540</name>
</gene>
<dbReference type="PANTHER" id="PTHR33992:SF1">
    <property type="entry name" value="RIBONUCLEASE P PROTEIN COMPONENT"/>
    <property type="match status" value="1"/>
</dbReference>
<dbReference type="GO" id="GO:0001682">
    <property type="term" value="P:tRNA 5'-leader removal"/>
    <property type="evidence" value="ECO:0007669"/>
    <property type="project" value="UniProtKB-UniRule"/>
</dbReference>
<dbReference type="Proteomes" id="UP000265848">
    <property type="component" value="Unassembled WGS sequence"/>
</dbReference>
<evidence type="ECO:0000256" key="5">
    <source>
        <dbReference type="ARBA" id="ARBA00022801"/>
    </source>
</evidence>